<keyword evidence="2 5" id="KW-0349">Heme</keyword>
<sequence>MLRRSLLLIALLFAVAAPAGAASAATPRTTLNDVEDEVMCVVCGVPLNIAEAPQADRERALISRLIAQGRTKAEIKEALRGEYGDAVIASPEGGGFEVTNWLVPALVFAVLIAAVAVLAPRWRRRQAARGPDEPGAAGDDGPGVTPEEAARLDEDLARYR</sequence>
<evidence type="ECO:0000313" key="9">
    <source>
        <dbReference type="Proteomes" id="UP001162834"/>
    </source>
</evidence>
<dbReference type="EMBL" id="CP087164">
    <property type="protein sequence ID" value="UGS35236.1"/>
    <property type="molecule type" value="Genomic_DNA"/>
</dbReference>
<dbReference type="GO" id="GO:0046872">
    <property type="term" value="F:metal ion binding"/>
    <property type="evidence" value="ECO:0007669"/>
    <property type="project" value="UniProtKB-KW"/>
</dbReference>
<dbReference type="CDD" id="cd16378">
    <property type="entry name" value="CcmH_N"/>
    <property type="match status" value="1"/>
</dbReference>
<evidence type="ECO:0000259" key="7">
    <source>
        <dbReference type="Pfam" id="PF03918"/>
    </source>
</evidence>
<evidence type="ECO:0000313" key="8">
    <source>
        <dbReference type="EMBL" id="UGS35236.1"/>
    </source>
</evidence>
<keyword evidence="3 5" id="KW-0479">Metal-binding</keyword>
<dbReference type="InterPro" id="IPR038297">
    <property type="entry name" value="CcmH/CycL/NrfF/Ccl2_sf"/>
</dbReference>
<dbReference type="AlphaFoldDB" id="A0A9E7BZE8"/>
<dbReference type="Pfam" id="PF03918">
    <property type="entry name" value="CcmH"/>
    <property type="match status" value="1"/>
</dbReference>
<feature type="signal peptide" evidence="5">
    <location>
        <begin position="1"/>
        <end position="21"/>
    </location>
</feature>
<evidence type="ECO:0000256" key="6">
    <source>
        <dbReference type="SAM" id="MobiDB-lite"/>
    </source>
</evidence>
<evidence type="ECO:0000256" key="1">
    <source>
        <dbReference type="ARBA" id="ARBA00010342"/>
    </source>
</evidence>
<evidence type="ECO:0000256" key="5">
    <source>
        <dbReference type="RuleBase" id="RU364112"/>
    </source>
</evidence>
<protein>
    <recommendedName>
        <fullName evidence="5">Cytochrome c-type biogenesis protein</fullName>
    </recommendedName>
</protein>
<proteinExistence type="inferred from homology"/>
<accession>A0A9E7BZE8</accession>
<feature type="compositionally biased region" description="Basic and acidic residues" evidence="6">
    <location>
        <begin position="148"/>
        <end position="160"/>
    </location>
</feature>
<dbReference type="Gene3D" id="1.10.8.640">
    <property type="entry name" value="Cytochrome C biogenesis protein"/>
    <property type="match status" value="1"/>
</dbReference>
<evidence type="ECO:0000256" key="4">
    <source>
        <dbReference type="ARBA" id="ARBA00023004"/>
    </source>
</evidence>
<comment type="function">
    <text evidence="5">Possible subunit of a heme lyase.</text>
</comment>
<evidence type="ECO:0000256" key="3">
    <source>
        <dbReference type="ARBA" id="ARBA00022723"/>
    </source>
</evidence>
<feature type="chain" id="PRO_5039751285" description="Cytochrome c-type biogenesis protein" evidence="5">
    <location>
        <begin position="22"/>
        <end position="160"/>
    </location>
</feature>
<dbReference type="InterPro" id="IPR005616">
    <property type="entry name" value="CcmH/CycL/Ccl2/NrfF_N"/>
</dbReference>
<keyword evidence="9" id="KW-1185">Reference proteome</keyword>
<evidence type="ECO:0000256" key="2">
    <source>
        <dbReference type="ARBA" id="ARBA00022617"/>
    </source>
</evidence>
<comment type="similarity">
    <text evidence="1 5">Belongs to the CcmH/CycL/Ccl2/NrfF family.</text>
</comment>
<keyword evidence="5" id="KW-0812">Transmembrane</keyword>
<organism evidence="8 9">
    <name type="scientific">Capillimicrobium parvum</name>
    <dbReference type="NCBI Taxonomy" id="2884022"/>
    <lineage>
        <taxon>Bacteria</taxon>
        <taxon>Bacillati</taxon>
        <taxon>Actinomycetota</taxon>
        <taxon>Thermoleophilia</taxon>
        <taxon>Solirubrobacterales</taxon>
        <taxon>Capillimicrobiaceae</taxon>
        <taxon>Capillimicrobium</taxon>
    </lineage>
</organism>
<reference evidence="8" key="1">
    <citation type="journal article" date="2022" name="Int. J. Syst. Evol. Microbiol.">
        <title>Pseudomonas aegrilactucae sp. nov. and Pseudomonas morbosilactucae sp. nov., pathogens causing bacterial rot of lettuce in Japan.</title>
        <authorList>
            <person name="Sawada H."/>
            <person name="Fujikawa T."/>
            <person name="Satou M."/>
        </authorList>
    </citation>
    <scope>NUCLEOTIDE SEQUENCE</scope>
    <source>
        <strain evidence="8">0166_1</strain>
    </source>
</reference>
<keyword evidence="5" id="KW-1133">Transmembrane helix</keyword>
<dbReference type="Proteomes" id="UP001162834">
    <property type="component" value="Chromosome"/>
</dbReference>
<feature type="domain" description="CcmH/CycL/Ccl2/NrfF N-terminal" evidence="7">
    <location>
        <begin position="7"/>
        <end position="154"/>
    </location>
</feature>
<keyword evidence="5" id="KW-0732">Signal</keyword>
<feature type="transmembrane region" description="Helical" evidence="5">
    <location>
        <begin position="101"/>
        <end position="119"/>
    </location>
</feature>
<gene>
    <name evidence="8" type="ORF">DSM104329_01621</name>
</gene>
<name>A0A9E7BZE8_9ACTN</name>
<feature type="compositionally biased region" description="Low complexity" evidence="6">
    <location>
        <begin position="133"/>
        <end position="143"/>
    </location>
</feature>
<feature type="region of interest" description="Disordered" evidence="6">
    <location>
        <begin position="127"/>
        <end position="160"/>
    </location>
</feature>
<dbReference type="KEGG" id="sbae:DSM104329_01621"/>
<dbReference type="RefSeq" id="WP_259314910.1">
    <property type="nucleotide sequence ID" value="NZ_CP087164.1"/>
</dbReference>
<keyword evidence="5" id="KW-0472">Membrane</keyword>
<keyword evidence="4 5" id="KW-0408">Iron</keyword>